<feature type="binding site" evidence="4">
    <location>
        <position position="317"/>
    </location>
    <ligand>
        <name>S-adenosyl-L-methionine</name>
        <dbReference type="ChEBI" id="CHEBI:59789"/>
    </ligand>
</feature>
<reference evidence="7 8" key="1">
    <citation type="submission" date="2020-08" db="EMBL/GenBank/DDBJ databases">
        <title>A Genomic Blueprint of the Chicken Gut Microbiome.</title>
        <authorList>
            <person name="Gilroy R."/>
            <person name="Ravi A."/>
            <person name="Getino M."/>
            <person name="Pursley I."/>
            <person name="Horton D.L."/>
            <person name="Alikhan N.-F."/>
            <person name="Baker D."/>
            <person name="Gharbi K."/>
            <person name="Hall N."/>
            <person name="Watson M."/>
            <person name="Adriaenssens E.M."/>
            <person name="Foster-Nyarko E."/>
            <person name="Jarju S."/>
            <person name="Secka A."/>
            <person name="Antonio M."/>
            <person name="Oren A."/>
            <person name="Chaudhuri R."/>
            <person name="La Ragione R.M."/>
            <person name="Hildebrand F."/>
            <person name="Pallen M.J."/>
        </authorList>
    </citation>
    <scope>NUCLEOTIDE SEQUENCE [LARGE SCALE GENOMIC DNA]</scope>
    <source>
        <strain evidence="7 8">Sa1BUA1</strain>
    </source>
</reference>
<feature type="active site" description="Nucleophile" evidence="4">
    <location>
        <position position="388"/>
    </location>
</feature>
<dbReference type="RefSeq" id="WP_251838333.1">
    <property type="nucleotide sequence ID" value="NZ_JACSPO010000001.1"/>
</dbReference>
<sequence>MDVLTGVTVGPPAHGGHCVARVEGRVVFVRHSAPGEVVDVRLTDAGEGRKFWRGDAVVVHEASPDRVPSRWPEAGPGGVGGGELAHLSLVAQRRWKAEVVRDTLRRIGHLELDHLGPLVVEPLGEDDARDGLGTRTRIDLVLDAASRPGMYRHRTHDVVPLEQMPLAVPAIADADLFAAGRWDGVRPGTRLDVVAPSEGPVVVLADGRLVDLADPAGSLAATRGSRPRRGRRDAGAPARVAVHEHVTTAVGDLSYRVDATGFWQVHRDAPAALVDAVLAAARPQSGQRVVDLYSGAGLFTLPLARAVGESGRVDAVEVNARAVTDARRNLHDSPQATLHVAGVTAAVVQGLGSGVDAVVLDPPRSGAGAEVVTALTELRPRRIVYVACDPAALARDLRTAVDHGYDVTALTGYDLFPHTHHVECVAVLEPRAG</sequence>
<dbReference type="Pfam" id="PF05958">
    <property type="entry name" value="tRNA_U5-meth_tr"/>
    <property type="match status" value="1"/>
</dbReference>
<keyword evidence="2 4" id="KW-0808">Transferase</keyword>
<comment type="caution">
    <text evidence="7">The sequence shown here is derived from an EMBL/GenBank/DDBJ whole genome shotgun (WGS) entry which is preliminary data.</text>
</comment>
<keyword evidence="1 4" id="KW-0489">Methyltransferase</keyword>
<evidence type="ECO:0000313" key="7">
    <source>
        <dbReference type="EMBL" id="MBD8061198.1"/>
    </source>
</evidence>
<evidence type="ECO:0000313" key="8">
    <source>
        <dbReference type="Proteomes" id="UP000661894"/>
    </source>
</evidence>
<evidence type="ECO:0000256" key="3">
    <source>
        <dbReference type="ARBA" id="ARBA00022691"/>
    </source>
</evidence>
<keyword evidence="8" id="KW-1185">Reference proteome</keyword>
<feature type="region of interest" description="Disordered" evidence="5">
    <location>
        <begin position="218"/>
        <end position="239"/>
    </location>
</feature>
<dbReference type="EMBL" id="JACSPO010000001">
    <property type="protein sequence ID" value="MBD8061198.1"/>
    <property type="molecule type" value="Genomic_DNA"/>
</dbReference>
<dbReference type="SUPFAM" id="SSF50249">
    <property type="entry name" value="Nucleic acid-binding proteins"/>
    <property type="match status" value="1"/>
</dbReference>
<dbReference type="InterPro" id="IPR010280">
    <property type="entry name" value="U5_MeTrfase_fam"/>
</dbReference>
<keyword evidence="3 4" id="KW-0949">S-adenosyl-L-methionine</keyword>
<dbReference type="Proteomes" id="UP000661894">
    <property type="component" value="Unassembled WGS sequence"/>
</dbReference>
<accession>A0ABR8YZI1</accession>
<gene>
    <name evidence="7" type="ORF">H9624_02515</name>
</gene>
<dbReference type="Gene3D" id="2.40.50.140">
    <property type="entry name" value="Nucleic acid-binding proteins"/>
    <property type="match status" value="1"/>
</dbReference>
<organism evidence="7 8">
    <name type="scientific">Oceanitalea stevensii</name>
    <dbReference type="NCBI Taxonomy" id="2763072"/>
    <lineage>
        <taxon>Bacteria</taxon>
        <taxon>Bacillati</taxon>
        <taxon>Actinomycetota</taxon>
        <taxon>Actinomycetes</taxon>
        <taxon>Micrococcales</taxon>
        <taxon>Bogoriellaceae</taxon>
        <taxon>Georgenia</taxon>
    </lineage>
</organism>
<evidence type="ECO:0000256" key="2">
    <source>
        <dbReference type="ARBA" id="ARBA00022679"/>
    </source>
</evidence>
<evidence type="ECO:0000256" key="1">
    <source>
        <dbReference type="ARBA" id="ARBA00022603"/>
    </source>
</evidence>
<dbReference type="PROSITE" id="PS50926">
    <property type="entry name" value="TRAM"/>
    <property type="match status" value="1"/>
</dbReference>
<evidence type="ECO:0000256" key="4">
    <source>
        <dbReference type="PROSITE-ProRule" id="PRU01024"/>
    </source>
</evidence>
<evidence type="ECO:0000259" key="6">
    <source>
        <dbReference type="PROSITE" id="PS50926"/>
    </source>
</evidence>
<dbReference type="PANTHER" id="PTHR11061">
    <property type="entry name" value="RNA M5U METHYLTRANSFERASE"/>
    <property type="match status" value="1"/>
</dbReference>
<dbReference type="InterPro" id="IPR012340">
    <property type="entry name" value="NA-bd_OB-fold"/>
</dbReference>
<feature type="binding site" evidence="4">
    <location>
        <position position="293"/>
    </location>
    <ligand>
        <name>S-adenosyl-L-methionine</name>
        <dbReference type="ChEBI" id="CHEBI:59789"/>
    </ligand>
</feature>
<proteinExistence type="inferred from homology"/>
<dbReference type="PROSITE" id="PS51687">
    <property type="entry name" value="SAM_MT_RNA_M5U"/>
    <property type="match status" value="1"/>
</dbReference>
<dbReference type="Pfam" id="PF01938">
    <property type="entry name" value="TRAM"/>
    <property type="match status" value="1"/>
</dbReference>
<comment type="similarity">
    <text evidence="4">Belongs to the class I-like SAM-binding methyltransferase superfamily. RNA M5U methyltransferase family.</text>
</comment>
<evidence type="ECO:0000256" key="5">
    <source>
        <dbReference type="SAM" id="MobiDB-lite"/>
    </source>
</evidence>
<dbReference type="PANTHER" id="PTHR11061:SF30">
    <property type="entry name" value="TRNA (URACIL(54)-C(5))-METHYLTRANSFERASE"/>
    <property type="match status" value="1"/>
</dbReference>
<dbReference type="InterPro" id="IPR029063">
    <property type="entry name" value="SAM-dependent_MTases_sf"/>
</dbReference>
<protein>
    <submittedName>
        <fullName evidence="7">Class I SAM-dependent RNA methyltransferase</fullName>
    </submittedName>
</protein>
<dbReference type="SUPFAM" id="SSF53335">
    <property type="entry name" value="S-adenosyl-L-methionine-dependent methyltransferases"/>
    <property type="match status" value="1"/>
</dbReference>
<dbReference type="GO" id="GO:0032259">
    <property type="term" value="P:methylation"/>
    <property type="evidence" value="ECO:0007669"/>
    <property type="project" value="UniProtKB-KW"/>
</dbReference>
<dbReference type="GO" id="GO:0008168">
    <property type="term" value="F:methyltransferase activity"/>
    <property type="evidence" value="ECO:0007669"/>
    <property type="project" value="UniProtKB-KW"/>
</dbReference>
<name>A0ABR8YZI1_9MICO</name>
<dbReference type="Gene3D" id="2.40.50.1070">
    <property type="match status" value="1"/>
</dbReference>
<feature type="domain" description="TRAM" evidence="6">
    <location>
        <begin position="1"/>
        <end position="58"/>
    </location>
</feature>
<feature type="binding site" evidence="4">
    <location>
        <position position="361"/>
    </location>
    <ligand>
        <name>S-adenosyl-L-methionine</name>
        <dbReference type="ChEBI" id="CHEBI:59789"/>
    </ligand>
</feature>
<feature type="binding site" evidence="4">
    <location>
        <position position="264"/>
    </location>
    <ligand>
        <name>S-adenosyl-L-methionine</name>
        <dbReference type="ChEBI" id="CHEBI:59789"/>
    </ligand>
</feature>
<dbReference type="CDD" id="cd02440">
    <property type="entry name" value="AdoMet_MTases"/>
    <property type="match status" value="1"/>
</dbReference>
<dbReference type="Gene3D" id="3.40.50.150">
    <property type="entry name" value="Vaccinia Virus protein VP39"/>
    <property type="match status" value="1"/>
</dbReference>
<dbReference type="InterPro" id="IPR002792">
    <property type="entry name" value="TRAM_dom"/>
</dbReference>